<comment type="caution">
    <text evidence="1">The sequence shown here is derived from an EMBL/GenBank/DDBJ whole genome shotgun (WGS) entry which is preliminary data.</text>
</comment>
<protein>
    <submittedName>
        <fullName evidence="1">Uncharacterized protein</fullName>
    </submittedName>
</protein>
<evidence type="ECO:0000313" key="1">
    <source>
        <dbReference type="EMBL" id="MDX8475442.1"/>
    </source>
</evidence>
<reference evidence="1 2" key="1">
    <citation type="submission" date="2023-08" db="EMBL/GenBank/DDBJ databases">
        <title>Implementing the SeqCode for naming new Mesorhizobium species isolated from Vachellia karroo root nodules.</title>
        <authorList>
            <person name="Van Lill M."/>
        </authorList>
    </citation>
    <scope>NUCLEOTIDE SEQUENCE [LARGE SCALE GENOMIC DNA]</scope>
    <source>
        <strain evidence="1 2">VK23A</strain>
    </source>
</reference>
<gene>
    <name evidence="1" type="ORF">RFM27_25475</name>
</gene>
<sequence length="67" mass="7255">MLVGTFVDEALHVDMCLSFNLQVAAFGIVRIITLESAVDVDWVGIVAFDEVRVVAVHCPDQIAEAVP</sequence>
<evidence type="ECO:0000313" key="2">
    <source>
        <dbReference type="Proteomes" id="UP001271780"/>
    </source>
</evidence>
<dbReference type="Proteomes" id="UP001271780">
    <property type="component" value="Unassembled WGS sequence"/>
</dbReference>
<name>A0ABU4XL24_9HYPH</name>
<dbReference type="RefSeq" id="WP_320217074.1">
    <property type="nucleotide sequence ID" value="NZ_JAVIIX010000018.1"/>
</dbReference>
<organism evidence="1 2">
    <name type="scientific">Mesorhizobium dulcispinae</name>
    <dbReference type="NCBI Taxonomy" id="3072316"/>
    <lineage>
        <taxon>Bacteria</taxon>
        <taxon>Pseudomonadati</taxon>
        <taxon>Pseudomonadota</taxon>
        <taxon>Alphaproteobacteria</taxon>
        <taxon>Hyphomicrobiales</taxon>
        <taxon>Phyllobacteriaceae</taxon>
        <taxon>Mesorhizobium</taxon>
    </lineage>
</organism>
<keyword evidence="2" id="KW-1185">Reference proteome</keyword>
<accession>A0ABU4XL24</accession>
<proteinExistence type="predicted"/>
<dbReference type="EMBL" id="JAVIIZ010000019">
    <property type="protein sequence ID" value="MDX8475442.1"/>
    <property type="molecule type" value="Genomic_DNA"/>
</dbReference>